<dbReference type="EMBL" id="JAJJHW010003889">
    <property type="protein sequence ID" value="KAH8354995.1"/>
    <property type="molecule type" value="Genomic_DNA"/>
</dbReference>
<keyword evidence="1" id="KW-0732">Signal</keyword>
<sequence length="74" mass="8444">MRSCFYLLLVCLLLLPAEGHNESSKSDGVLRLTIHKVLPGDAFYRIFNGDATAARRFTNDLWRRVLAQYDTISI</sequence>
<dbReference type="AlphaFoldDB" id="A0AAD4JSN5"/>
<feature type="chain" id="PRO_5042061213" evidence="1">
    <location>
        <begin position="20"/>
        <end position="74"/>
    </location>
</feature>
<reference evidence="2" key="1">
    <citation type="journal article" date="2021" name="Mol. Ecol. Resour.">
        <title>Phylogenomic analyses of the genus Drosophila reveals genomic signals of climate adaptation.</title>
        <authorList>
            <person name="Li F."/>
            <person name="Rane R.V."/>
            <person name="Luria V."/>
            <person name="Xiong Z."/>
            <person name="Chen J."/>
            <person name="Li Z."/>
            <person name="Catullo R.A."/>
            <person name="Griffin P.C."/>
            <person name="Schiffer M."/>
            <person name="Pearce S."/>
            <person name="Lee S.F."/>
            <person name="McElroy K."/>
            <person name="Stocker A."/>
            <person name="Shirriffs J."/>
            <person name="Cockerell F."/>
            <person name="Coppin C."/>
            <person name="Sgro C.M."/>
            <person name="Karger A."/>
            <person name="Cain J.W."/>
            <person name="Weber J.A."/>
            <person name="Santpere G."/>
            <person name="Kirschner M.W."/>
            <person name="Hoffmann A.A."/>
            <person name="Oakeshott J.G."/>
            <person name="Zhang G."/>
        </authorList>
    </citation>
    <scope>NUCLEOTIDE SEQUENCE</scope>
    <source>
        <strain evidence="2">BGI-SZ-2011g</strain>
    </source>
</reference>
<gene>
    <name evidence="2" type="ORF">KR093_003499</name>
</gene>
<evidence type="ECO:0000313" key="2">
    <source>
        <dbReference type="EMBL" id="KAH8354995.1"/>
    </source>
</evidence>
<protein>
    <submittedName>
        <fullName evidence="2">Uncharacterized protein</fullName>
    </submittedName>
</protein>
<name>A0AAD4JSN5_9MUSC</name>
<keyword evidence="3" id="KW-1185">Reference proteome</keyword>
<evidence type="ECO:0000313" key="3">
    <source>
        <dbReference type="Proteomes" id="UP001200034"/>
    </source>
</evidence>
<proteinExistence type="predicted"/>
<feature type="signal peptide" evidence="1">
    <location>
        <begin position="1"/>
        <end position="19"/>
    </location>
</feature>
<dbReference type="Proteomes" id="UP001200034">
    <property type="component" value="Unassembled WGS sequence"/>
</dbReference>
<organism evidence="2 3">
    <name type="scientific">Drosophila rubida</name>
    <dbReference type="NCBI Taxonomy" id="30044"/>
    <lineage>
        <taxon>Eukaryota</taxon>
        <taxon>Metazoa</taxon>
        <taxon>Ecdysozoa</taxon>
        <taxon>Arthropoda</taxon>
        <taxon>Hexapoda</taxon>
        <taxon>Insecta</taxon>
        <taxon>Pterygota</taxon>
        <taxon>Neoptera</taxon>
        <taxon>Endopterygota</taxon>
        <taxon>Diptera</taxon>
        <taxon>Brachycera</taxon>
        <taxon>Muscomorpha</taxon>
        <taxon>Ephydroidea</taxon>
        <taxon>Drosophilidae</taxon>
        <taxon>Drosophila</taxon>
    </lineage>
</organism>
<evidence type="ECO:0000256" key="1">
    <source>
        <dbReference type="SAM" id="SignalP"/>
    </source>
</evidence>
<accession>A0AAD4JSN5</accession>
<comment type="caution">
    <text evidence="2">The sequence shown here is derived from an EMBL/GenBank/DDBJ whole genome shotgun (WGS) entry which is preliminary data.</text>
</comment>